<proteinExistence type="predicted"/>
<reference evidence="1 2" key="1">
    <citation type="submission" date="2016-10" db="EMBL/GenBank/DDBJ databases">
        <title>Draft genome sequence of Coniochaeta ligniaria NRRL30616, a lignocellulolytic fungus for bioabatement of inhibitors in plant biomass hydrolysates.</title>
        <authorList>
            <consortium name="DOE Joint Genome Institute"/>
            <person name="Jimenez D.J."/>
            <person name="Hector R.E."/>
            <person name="Riley R."/>
            <person name="Sun H."/>
            <person name="Grigoriev I.V."/>
            <person name="Van Elsas J.D."/>
            <person name="Nichols N.N."/>
        </authorList>
    </citation>
    <scope>NUCLEOTIDE SEQUENCE [LARGE SCALE GENOMIC DNA]</scope>
    <source>
        <strain evidence="1 2">NRRL 30616</strain>
    </source>
</reference>
<dbReference type="EMBL" id="KV875101">
    <property type="protein sequence ID" value="OIW25852.1"/>
    <property type="molecule type" value="Genomic_DNA"/>
</dbReference>
<keyword evidence="1" id="KW-0418">Kinase</keyword>
<evidence type="ECO:0000313" key="2">
    <source>
        <dbReference type="Proteomes" id="UP000182658"/>
    </source>
</evidence>
<dbReference type="SUPFAM" id="SSF52540">
    <property type="entry name" value="P-loop containing nucleoside triphosphate hydrolases"/>
    <property type="match status" value="1"/>
</dbReference>
<dbReference type="PANTHER" id="PTHR10285">
    <property type="entry name" value="URIDINE KINASE"/>
    <property type="match status" value="1"/>
</dbReference>
<dbReference type="Proteomes" id="UP000182658">
    <property type="component" value="Unassembled WGS sequence"/>
</dbReference>
<dbReference type="PRINTS" id="PR00988">
    <property type="entry name" value="URIDINKINASE"/>
</dbReference>
<evidence type="ECO:0000313" key="1">
    <source>
        <dbReference type="EMBL" id="OIW25852.1"/>
    </source>
</evidence>
<dbReference type="STRING" id="1408157.A0A1J7J9J1"/>
<keyword evidence="1" id="KW-0808">Transferase</keyword>
<dbReference type="AlphaFoldDB" id="A0A1J7J9J1"/>
<dbReference type="GO" id="GO:0016301">
    <property type="term" value="F:kinase activity"/>
    <property type="evidence" value="ECO:0007669"/>
    <property type="project" value="UniProtKB-KW"/>
</dbReference>
<organism evidence="1 2">
    <name type="scientific">Coniochaeta ligniaria NRRL 30616</name>
    <dbReference type="NCBI Taxonomy" id="1408157"/>
    <lineage>
        <taxon>Eukaryota</taxon>
        <taxon>Fungi</taxon>
        <taxon>Dikarya</taxon>
        <taxon>Ascomycota</taxon>
        <taxon>Pezizomycotina</taxon>
        <taxon>Sordariomycetes</taxon>
        <taxon>Sordariomycetidae</taxon>
        <taxon>Coniochaetales</taxon>
        <taxon>Coniochaetaceae</taxon>
        <taxon>Coniochaeta</taxon>
    </lineage>
</organism>
<dbReference type="InterPro" id="IPR027417">
    <property type="entry name" value="P-loop_NTPase"/>
</dbReference>
<dbReference type="OrthoDB" id="10041966at2759"/>
<dbReference type="Gene3D" id="3.40.50.300">
    <property type="entry name" value="P-loop containing nucleotide triphosphate hydrolases"/>
    <property type="match status" value="1"/>
</dbReference>
<gene>
    <name evidence="1" type="ORF">CONLIGDRAFT_621777</name>
</gene>
<name>A0A1J7J9J1_9PEZI</name>
<sequence>MEDKKAIVVGISGCSSSGKTTLARLLRDIFSNTFILHEDDFYKPEEQLPVKDGLVDWDCAEAISVPDMEAALRHIHQTGTFPTFIASKEDQNTIGACPVPDSAISAQKARVASWLGPGQPGRAVLASGVNICLLDGFLLYTPAVAPVMAGLDIKLFLLVSRSKATRRREARDGYVTLEGFWKDPPGYVDHIVWPNYAESHAWLFEEGDVEGRLRKDVLRENGIQAQVGSGLDVDMSTTLEWAVGVIMGELERLVLGKGES</sequence>
<dbReference type="CDD" id="cd02024">
    <property type="entry name" value="NRK1"/>
    <property type="match status" value="1"/>
</dbReference>
<accession>A0A1J7J9J1</accession>
<dbReference type="InParanoid" id="A0A1J7J9J1"/>
<dbReference type="FunCoup" id="A0A1J7J9J1">
    <property type="interactions" value="38"/>
</dbReference>
<protein>
    <submittedName>
        <fullName evidence="1">Nicotinamide riboside kinase 1</fullName>
    </submittedName>
</protein>
<keyword evidence="2" id="KW-1185">Reference proteome</keyword>